<feature type="domain" description="N-acetyltransferase" evidence="3">
    <location>
        <begin position="3"/>
        <end position="163"/>
    </location>
</feature>
<dbReference type="GO" id="GO:0016747">
    <property type="term" value="F:acyltransferase activity, transferring groups other than amino-acyl groups"/>
    <property type="evidence" value="ECO:0007669"/>
    <property type="project" value="InterPro"/>
</dbReference>
<evidence type="ECO:0000259" key="3">
    <source>
        <dbReference type="PROSITE" id="PS51186"/>
    </source>
</evidence>
<name>A0A117MJ60_CHLLI</name>
<comment type="caution">
    <text evidence="4">The sequence shown here is derived from an EMBL/GenBank/DDBJ whole genome shotgun (WGS) entry which is preliminary data.</text>
</comment>
<dbReference type="AlphaFoldDB" id="A0A117MJ60"/>
<protein>
    <submittedName>
        <fullName evidence="4">GCN5 family acetyltransferase</fullName>
    </submittedName>
</protein>
<keyword evidence="2" id="KW-0012">Acyltransferase</keyword>
<keyword evidence="1 4" id="KW-0808">Transferase</keyword>
<evidence type="ECO:0000256" key="1">
    <source>
        <dbReference type="ARBA" id="ARBA00022679"/>
    </source>
</evidence>
<gene>
    <name evidence="4" type="ORF">ASB62_09820</name>
</gene>
<dbReference type="Pfam" id="PF00583">
    <property type="entry name" value="Acetyltransf_1"/>
    <property type="match status" value="1"/>
</dbReference>
<dbReference type="InterPro" id="IPR016181">
    <property type="entry name" value="Acyl_CoA_acyltransferase"/>
</dbReference>
<proteinExistence type="predicted"/>
<dbReference type="PANTHER" id="PTHR43072:SF23">
    <property type="entry name" value="UPF0039 PROTEIN C11D3.02C"/>
    <property type="match status" value="1"/>
</dbReference>
<dbReference type="Proteomes" id="UP000053937">
    <property type="component" value="Unassembled WGS sequence"/>
</dbReference>
<dbReference type="EMBL" id="LMBR01000250">
    <property type="protein sequence ID" value="KUL20272.1"/>
    <property type="molecule type" value="Genomic_DNA"/>
</dbReference>
<reference evidence="4 5" key="1">
    <citation type="submission" date="2015-10" db="EMBL/GenBank/DDBJ databases">
        <title>Draft Genome Sequence of Chlorobium limicola strain Frasassi Growing under Artificial Lighting in the Frasassi Cave System.</title>
        <authorList>
            <person name="Mansor M."/>
            <person name="Macalady J."/>
        </authorList>
    </citation>
    <scope>NUCLEOTIDE SEQUENCE [LARGE SCALE GENOMIC DNA]</scope>
    <source>
        <strain evidence="4 5">Frasassi</strain>
    </source>
</reference>
<dbReference type="PANTHER" id="PTHR43072">
    <property type="entry name" value="N-ACETYLTRANSFERASE"/>
    <property type="match status" value="1"/>
</dbReference>
<accession>A0A117MJ60</accession>
<dbReference type="RefSeq" id="WP_059139702.1">
    <property type="nucleotide sequence ID" value="NZ_LMBR01000250.1"/>
</dbReference>
<dbReference type="SUPFAM" id="SSF55729">
    <property type="entry name" value="Acyl-CoA N-acyltransferases (Nat)"/>
    <property type="match status" value="1"/>
</dbReference>
<evidence type="ECO:0000256" key="2">
    <source>
        <dbReference type="ARBA" id="ARBA00023315"/>
    </source>
</evidence>
<sequence>MHIVLEPLAVSDGPEVLDIFNFYADRSFAAYSLTPLPDEMASMFLELSNGYPAFVARDENGKAVGFGMLRPYSPMPAFAGTAEITLFLRDGYTGQGIGKVILDHLVEQAAEMGLVSILASISSLNEGSIRFHLRNGFQECGRFRDAGEKLGRKFDVVYCQRMV</sequence>
<evidence type="ECO:0000313" key="5">
    <source>
        <dbReference type="Proteomes" id="UP000053937"/>
    </source>
</evidence>
<dbReference type="PROSITE" id="PS51186">
    <property type="entry name" value="GNAT"/>
    <property type="match status" value="1"/>
</dbReference>
<dbReference type="InterPro" id="IPR000182">
    <property type="entry name" value="GNAT_dom"/>
</dbReference>
<dbReference type="CDD" id="cd04301">
    <property type="entry name" value="NAT_SF"/>
    <property type="match status" value="1"/>
</dbReference>
<evidence type="ECO:0000313" key="4">
    <source>
        <dbReference type="EMBL" id="KUL20272.1"/>
    </source>
</evidence>
<dbReference type="Gene3D" id="3.40.630.30">
    <property type="match status" value="1"/>
</dbReference>
<keyword evidence="5" id="KW-1185">Reference proteome</keyword>
<organism evidence="4 5">
    <name type="scientific">Chlorobium limicola</name>
    <dbReference type="NCBI Taxonomy" id="1092"/>
    <lineage>
        <taxon>Bacteria</taxon>
        <taxon>Pseudomonadati</taxon>
        <taxon>Chlorobiota</taxon>
        <taxon>Chlorobiia</taxon>
        <taxon>Chlorobiales</taxon>
        <taxon>Chlorobiaceae</taxon>
        <taxon>Chlorobium/Pelodictyon group</taxon>
        <taxon>Chlorobium</taxon>
    </lineage>
</organism>
<dbReference type="OrthoDB" id="9799096at2"/>